<dbReference type="eggNOG" id="COG0760">
    <property type="taxonomic scope" value="Bacteria"/>
</dbReference>
<feature type="region of interest" description="Disordered" evidence="2">
    <location>
        <begin position="1"/>
        <end position="47"/>
    </location>
</feature>
<dbReference type="RefSeq" id="WP_013738933.1">
    <property type="nucleotide sequence ID" value="NC_015436.1"/>
</dbReference>
<dbReference type="Proteomes" id="UP000007939">
    <property type="component" value="Chromosome"/>
</dbReference>
<protein>
    <submittedName>
        <fullName evidence="5">PpiC-type peptidyl-prolyl cis-trans isomerase</fullName>
    </submittedName>
</protein>
<reference evidence="6" key="1">
    <citation type="submission" date="2011-04" db="EMBL/GenBank/DDBJ databases">
        <title>The complete genome of Spirochaeta coccoides DSM 17374.</title>
        <authorList>
            <person name="Lucas S."/>
            <person name="Copeland A."/>
            <person name="Lapidus A."/>
            <person name="Bruce D."/>
            <person name="Goodwin L."/>
            <person name="Pitluck S."/>
            <person name="Peters L."/>
            <person name="Kyrpides N."/>
            <person name="Mavromatis K."/>
            <person name="Pagani I."/>
            <person name="Ivanova N."/>
            <person name="Ovchinnikova G."/>
            <person name="Lu M."/>
            <person name="Detter J.C."/>
            <person name="Tapia R."/>
            <person name="Han C."/>
            <person name="Land M."/>
            <person name="Hauser L."/>
            <person name="Markowitz V."/>
            <person name="Cheng J.-F."/>
            <person name="Hugenholtz P."/>
            <person name="Woyke T."/>
            <person name="Wu D."/>
            <person name="Spring S."/>
            <person name="Schroeder M."/>
            <person name="Brambilla E."/>
            <person name="Klenk H.-P."/>
            <person name="Eisen J.A."/>
        </authorList>
    </citation>
    <scope>NUCLEOTIDE SEQUENCE [LARGE SCALE GENOMIC DNA]</scope>
    <source>
        <strain evidence="6">ATCC BAA-1237 / DSM 17374 / SPN1</strain>
    </source>
</reference>
<dbReference type="GO" id="GO:0003755">
    <property type="term" value="F:peptidyl-prolyl cis-trans isomerase activity"/>
    <property type="evidence" value="ECO:0007669"/>
    <property type="project" value="UniProtKB-KW"/>
</dbReference>
<proteinExistence type="predicted"/>
<name>F4GH62_PARC1</name>
<keyword evidence="1 5" id="KW-0413">Isomerase</keyword>
<dbReference type="PROSITE" id="PS50198">
    <property type="entry name" value="PPIC_PPIASE_2"/>
    <property type="match status" value="1"/>
</dbReference>
<dbReference type="InterPro" id="IPR046357">
    <property type="entry name" value="PPIase_dom_sf"/>
</dbReference>
<keyword evidence="3" id="KW-0472">Membrane</keyword>
<gene>
    <name evidence="5" type="ordered locus">Spico_0307</name>
</gene>
<keyword evidence="6" id="KW-1185">Reference proteome</keyword>
<evidence type="ECO:0000256" key="2">
    <source>
        <dbReference type="SAM" id="MobiDB-lite"/>
    </source>
</evidence>
<keyword evidence="3" id="KW-0812">Transmembrane</keyword>
<evidence type="ECO:0000256" key="1">
    <source>
        <dbReference type="PROSITE-ProRule" id="PRU00278"/>
    </source>
</evidence>
<dbReference type="InterPro" id="IPR000297">
    <property type="entry name" value="PPIase_PpiC"/>
</dbReference>
<reference evidence="5 6" key="2">
    <citation type="journal article" date="2012" name="Stand. Genomic Sci.">
        <title>Complete genome sequence of the termite hindgut bacterium Spirochaeta coccoides type strain (SPN1(T)), reclassification in the genus Sphaerochaeta as Sphaerochaeta coccoides comb. nov. and emendations of the family Spirochaetaceae and the genus Sphaerochaeta.</title>
        <authorList>
            <person name="Abt B."/>
            <person name="Han C."/>
            <person name="Scheuner C."/>
            <person name="Lu M."/>
            <person name="Lapidus A."/>
            <person name="Nolan M."/>
            <person name="Lucas S."/>
            <person name="Hammon N."/>
            <person name="Deshpande S."/>
            <person name="Cheng J.F."/>
            <person name="Tapia R."/>
            <person name="Goodwin L.A."/>
            <person name="Pitluck S."/>
            <person name="Liolios K."/>
            <person name="Pagani I."/>
            <person name="Ivanova N."/>
            <person name="Mavromatis K."/>
            <person name="Mikhailova N."/>
            <person name="Huntemann M."/>
            <person name="Pati A."/>
            <person name="Chen A."/>
            <person name="Palaniappan K."/>
            <person name="Land M."/>
            <person name="Hauser L."/>
            <person name="Brambilla E.M."/>
            <person name="Rohde M."/>
            <person name="Spring S."/>
            <person name="Gronow S."/>
            <person name="Goker M."/>
            <person name="Woyke T."/>
            <person name="Bristow J."/>
            <person name="Eisen J.A."/>
            <person name="Markowitz V."/>
            <person name="Hugenholtz P."/>
            <person name="Kyrpides N.C."/>
            <person name="Klenk H.P."/>
            <person name="Detter J.C."/>
        </authorList>
    </citation>
    <scope>NUCLEOTIDE SEQUENCE [LARGE SCALE GENOMIC DNA]</scope>
    <source>
        <strain evidence="6">ATCC BAA-1237 / DSM 17374 / SPN1</strain>
    </source>
</reference>
<keyword evidence="3" id="KW-1133">Transmembrane helix</keyword>
<keyword evidence="1" id="KW-0697">Rotamase</keyword>
<dbReference type="Pfam" id="PF00639">
    <property type="entry name" value="Rotamase"/>
    <property type="match status" value="1"/>
</dbReference>
<dbReference type="EMBL" id="CP002659">
    <property type="protein sequence ID" value="AEC01537.1"/>
    <property type="molecule type" value="Genomic_DNA"/>
</dbReference>
<dbReference type="STRING" id="760011.Spico_0307"/>
<sequence length="540" mass="58173">MPSDNNTNDTKDSVDSSKVVEFVQKSSKNIETDRKQKQKPGHKSSKSKKSIGWLLGVIVLVLLAIIMVLPSTFTRASSGYKVVFGTYDGIDVAYEVSPSGSGNHFANQVQGLMSQNPNAASDYNQLYQLWNSAYQNEVFFVAANALAKKAGLDKTAGMEQLVAQYIRESGYYTNDQGVFDATIYNSTPALQKSYIKKNVQEQLPTQIIISDLYTVRVSSAEKNYISDAAATVRDFEYVSFTTDSYPDALAVEYATQNPEAFSQVGISRITVADETLALSLKSQIESGTLSFEDAATANSIDGYAQNGGAAGTFRGYELSQFITQDIDRALVLSSSDGALVGPVAVSLGYALLRIDAAAQEADYSDPGVLSLIKTRIAQADPERMDAVLREEAQTFLTAASATSFVDAAEAASFDVTVVATTPVNVSDSQLMTFSLSTTDPVGFLSIAAEDSTIHKELFTAPSGTTLGPYKAGTTYIVAQTGDDAYDEDMKSYLDLFYDSPYITQQLVAQDAIGTVLASDKLQDNFMSAFFSHILGLGSSR</sequence>
<organism evidence="5 6">
    <name type="scientific">Parasphaerochaeta coccoides (strain ATCC BAA-1237 / DSM 17374 / SPN1)</name>
    <name type="common">Sphaerochaeta coccoides</name>
    <dbReference type="NCBI Taxonomy" id="760011"/>
    <lineage>
        <taxon>Bacteria</taxon>
        <taxon>Pseudomonadati</taxon>
        <taxon>Spirochaetota</taxon>
        <taxon>Spirochaetia</taxon>
        <taxon>Spirochaetales</taxon>
        <taxon>Sphaerochaetaceae</taxon>
        <taxon>Parasphaerochaeta</taxon>
    </lineage>
</organism>
<dbReference type="Gene3D" id="3.10.50.40">
    <property type="match status" value="1"/>
</dbReference>
<feature type="compositionally biased region" description="Basic residues" evidence="2">
    <location>
        <begin position="36"/>
        <end position="47"/>
    </location>
</feature>
<dbReference type="KEGG" id="scc:Spico_0307"/>
<feature type="transmembrane region" description="Helical" evidence="3">
    <location>
        <begin position="51"/>
        <end position="69"/>
    </location>
</feature>
<accession>F4GH62</accession>
<dbReference type="AlphaFoldDB" id="F4GH62"/>
<evidence type="ECO:0000313" key="5">
    <source>
        <dbReference type="EMBL" id="AEC01537.1"/>
    </source>
</evidence>
<dbReference type="SUPFAM" id="SSF54534">
    <property type="entry name" value="FKBP-like"/>
    <property type="match status" value="1"/>
</dbReference>
<dbReference type="HOGENOM" id="CLU_038047_0_0_12"/>
<feature type="domain" description="PpiC" evidence="4">
    <location>
        <begin position="261"/>
        <end position="356"/>
    </location>
</feature>
<evidence type="ECO:0000256" key="3">
    <source>
        <dbReference type="SAM" id="Phobius"/>
    </source>
</evidence>
<dbReference type="OrthoDB" id="14196at2"/>
<evidence type="ECO:0000313" key="6">
    <source>
        <dbReference type="Proteomes" id="UP000007939"/>
    </source>
</evidence>
<evidence type="ECO:0000259" key="4">
    <source>
        <dbReference type="PROSITE" id="PS50198"/>
    </source>
</evidence>